<reference evidence="2 3" key="1">
    <citation type="submission" date="2020-01" db="EMBL/GenBank/DDBJ databases">
        <title>Complete and circular genome sequences of six lactobacillus isolates from horses.</title>
        <authorList>
            <person name="Hassan H.M."/>
        </authorList>
    </citation>
    <scope>NUCLEOTIDE SEQUENCE [LARGE SCALE GENOMIC DNA]</scope>
    <source>
        <strain evidence="2 3">1A</strain>
    </source>
</reference>
<proteinExistence type="predicted"/>
<dbReference type="InterPro" id="IPR006674">
    <property type="entry name" value="HD_domain"/>
</dbReference>
<dbReference type="Proteomes" id="UP000510886">
    <property type="component" value="Chromosome"/>
</dbReference>
<dbReference type="InterPro" id="IPR003607">
    <property type="entry name" value="HD/PDEase_dom"/>
</dbReference>
<sequence length="189" mass="21329">MSRDQAWSLLQKYVDDPSLLEHSLIVETIMRYYARLNNEDPDVWGVTGLLHDLDWQKFPEEQHCFKTAEILRAHAVDELYIHAIMSHDCHCTGVFPKTPLEKTLYAIDELSGIILADIRIRPSQSVLDLKAKSVKKKFKSPSFARGVDRNAITEGIAWLDSDLTTTINHCLTALQENAAALGLVGNIDQ</sequence>
<dbReference type="PANTHER" id="PTHR38659:SF2">
    <property type="entry name" value="HDIG DOMAIN PROTEIN"/>
    <property type="match status" value="1"/>
</dbReference>
<accession>A0A7H9ELY8</accession>
<dbReference type="CDD" id="cd00077">
    <property type="entry name" value="HDc"/>
    <property type="match status" value="1"/>
</dbReference>
<gene>
    <name evidence="2" type="ORF">GTO87_00130</name>
</gene>
<evidence type="ECO:0000259" key="1">
    <source>
        <dbReference type="Pfam" id="PF01966"/>
    </source>
</evidence>
<dbReference type="AlphaFoldDB" id="A0A7H9ELY8"/>
<dbReference type="KEGG" id="lsw:GTO87_00130"/>
<dbReference type="Pfam" id="PF01966">
    <property type="entry name" value="HD"/>
    <property type="match status" value="1"/>
</dbReference>
<evidence type="ECO:0000313" key="3">
    <source>
        <dbReference type="Proteomes" id="UP000510886"/>
    </source>
</evidence>
<evidence type="ECO:0000313" key="2">
    <source>
        <dbReference type="EMBL" id="QLL78748.1"/>
    </source>
</evidence>
<dbReference type="EMBL" id="CP047418">
    <property type="protein sequence ID" value="QLL78748.1"/>
    <property type="molecule type" value="Genomic_DNA"/>
</dbReference>
<dbReference type="PANTHER" id="PTHR38659">
    <property type="entry name" value="METAL-DEPENDENT PHOSPHOHYDROLASE"/>
    <property type="match status" value="1"/>
</dbReference>
<dbReference type="Gene3D" id="1.10.3210.10">
    <property type="entry name" value="Hypothetical protein af1432"/>
    <property type="match status" value="1"/>
</dbReference>
<name>A0A7H9ELY8_9LACO</name>
<organism evidence="2 3">
    <name type="scientific">Ligilactobacillus saerimneri</name>
    <dbReference type="NCBI Taxonomy" id="228229"/>
    <lineage>
        <taxon>Bacteria</taxon>
        <taxon>Bacillati</taxon>
        <taxon>Bacillota</taxon>
        <taxon>Bacilli</taxon>
        <taxon>Lactobacillales</taxon>
        <taxon>Lactobacillaceae</taxon>
        <taxon>Ligilactobacillus</taxon>
    </lineage>
</organism>
<feature type="domain" description="HD" evidence="1">
    <location>
        <begin position="20"/>
        <end position="111"/>
    </location>
</feature>
<protein>
    <submittedName>
        <fullName evidence="2">HDIG domain-containing protein</fullName>
    </submittedName>
</protein>
<dbReference type="SUPFAM" id="SSF109604">
    <property type="entry name" value="HD-domain/PDEase-like"/>
    <property type="match status" value="1"/>
</dbReference>
<dbReference type="NCBIfam" id="TIGR00277">
    <property type="entry name" value="HDIG"/>
    <property type="match status" value="1"/>
</dbReference>
<dbReference type="InterPro" id="IPR006675">
    <property type="entry name" value="HDIG_dom"/>
</dbReference>